<evidence type="ECO:0000313" key="10">
    <source>
        <dbReference type="EMBL" id="OQR72428.1"/>
    </source>
</evidence>
<dbReference type="InterPro" id="IPR011009">
    <property type="entry name" value="Kinase-like_dom_sf"/>
</dbReference>
<dbReference type="PROSITE" id="PS50011">
    <property type="entry name" value="PROTEIN_KINASE_DOM"/>
    <property type="match status" value="1"/>
</dbReference>
<feature type="binding site" evidence="8">
    <location>
        <position position="66"/>
    </location>
    <ligand>
        <name>ATP</name>
        <dbReference type="ChEBI" id="CHEBI:30616"/>
    </ligand>
</feature>
<keyword evidence="2" id="KW-0808">Transferase</keyword>
<evidence type="ECO:0000256" key="3">
    <source>
        <dbReference type="ARBA" id="ARBA00022741"/>
    </source>
</evidence>
<proteinExistence type="predicted"/>
<dbReference type="GO" id="GO:0004674">
    <property type="term" value="F:protein serine/threonine kinase activity"/>
    <property type="evidence" value="ECO:0007669"/>
    <property type="project" value="UniProtKB-KW"/>
</dbReference>
<evidence type="ECO:0000256" key="4">
    <source>
        <dbReference type="ARBA" id="ARBA00022777"/>
    </source>
</evidence>
<comment type="caution">
    <text evidence="10">The sequence shown here is derived from an EMBL/GenBank/DDBJ whole genome shotgun (WGS) entry which is preliminary data.</text>
</comment>
<accession>A0A1V9XGC7</accession>
<evidence type="ECO:0000256" key="5">
    <source>
        <dbReference type="ARBA" id="ARBA00022840"/>
    </source>
</evidence>
<keyword evidence="4" id="KW-0418">Kinase</keyword>
<comment type="catalytic activity">
    <reaction evidence="6">
        <text>L-threonyl-[protein] + ATP = O-phospho-L-threonyl-[protein] + ADP + H(+)</text>
        <dbReference type="Rhea" id="RHEA:46608"/>
        <dbReference type="Rhea" id="RHEA-COMP:11060"/>
        <dbReference type="Rhea" id="RHEA-COMP:11605"/>
        <dbReference type="ChEBI" id="CHEBI:15378"/>
        <dbReference type="ChEBI" id="CHEBI:30013"/>
        <dbReference type="ChEBI" id="CHEBI:30616"/>
        <dbReference type="ChEBI" id="CHEBI:61977"/>
        <dbReference type="ChEBI" id="CHEBI:456216"/>
        <dbReference type="EC" id="2.7.11.1"/>
    </reaction>
</comment>
<dbReference type="InParanoid" id="A0A1V9XGC7"/>
<feature type="binding site" evidence="8">
    <location>
        <begin position="114"/>
        <end position="116"/>
    </location>
    <ligand>
        <name>ATP</name>
        <dbReference type="ChEBI" id="CHEBI:30616"/>
    </ligand>
</feature>
<dbReference type="EMBL" id="MNPL01011798">
    <property type="protein sequence ID" value="OQR72428.1"/>
    <property type="molecule type" value="Genomic_DNA"/>
</dbReference>
<evidence type="ECO:0000256" key="1">
    <source>
        <dbReference type="ARBA" id="ARBA00022527"/>
    </source>
</evidence>
<dbReference type="PANTHER" id="PTHR24350">
    <property type="entry name" value="SERINE/THREONINE-PROTEIN KINASE IAL-RELATED"/>
    <property type="match status" value="1"/>
</dbReference>
<dbReference type="OrthoDB" id="541276at2759"/>
<keyword evidence="1" id="KW-0723">Serine/threonine-protein kinase</keyword>
<evidence type="ECO:0000259" key="9">
    <source>
        <dbReference type="PROSITE" id="PS50011"/>
    </source>
</evidence>
<dbReference type="Proteomes" id="UP000192247">
    <property type="component" value="Unassembled WGS sequence"/>
</dbReference>
<dbReference type="Gene3D" id="1.10.510.10">
    <property type="entry name" value="Transferase(Phosphotransferase) domain 1"/>
    <property type="match status" value="1"/>
</dbReference>
<dbReference type="InterPro" id="IPR000719">
    <property type="entry name" value="Prot_kinase_dom"/>
</dbReference>
<keyword evidence="11" id="KW-1185">Reference proteome</keyword>
<dbReference type="STRING" id="418985.A0A1V9XGC7"/>
<dbReference type="AlphaFoldDB" id="A0A1V9XGC7"/>
<dbReference type="InterPro" id="IPR030616">
    <property type="entry name" value="Aur-like"/>
</dbReference>
<dbReference type="SUPFAM" id="SSF56112">
    <property type="entry name" value="Protein kinase-like (PK-like)"/>
    <property type="match status" value="1"/>
</dbReference>
<comment type="catalytic activity">
    <reaction evidence="7">
        <text>L-seryl-[protein] + ATP = O-phospho-L-seryl-[protein] + ADP + H(+)</text>
        <dbReference type="Rhea" id="RHEA:17989"/>
        <dbReference type="Rhea" id="RHEA-COMP:9863"/>
        <dbReference type="Rhea" id="RHEA-COMP:11604"/>
        <dbReference type="ChEBI" id="CHEBI:15378"/>
        <dbReference type="ChEBI" id="CHEBI:29999"/>
        <dbReference type="ChEBI" id="CHEBI:30616"/>
        <dbReference type="ChEBI" id="CHEBI:83421"/>
        <dbReference type="ChEBI" id="CHEBI:456216"/>
        <dbReference type="EC" id="2.7.11.1"/>
    </reaction>
</comment>
<name>A0A1V9XGC7_9ACAR</name>
<evidence type="ECO:0000256" key="8">
    <source>
        <dbReference type="PIRSR" id="PIRSR630616-2"/>
    </source>
</evidence>
<keyword evidence="3 8" id="KW-0547">Nucleotide-binding</keyword>
<evidence type="ECO:0000256" key="7">
    <source>
        <dbReference type="ARBA" id="ARBA00048679"/>
    </source>
</evidence>
<dbReference type="Pfam" id="PF00069">
    <property type="entry name" value="Pkinase"/>
    <property type="match status" value="1"/>
</dbReference>
<sequence length="229" mass="26349">MHRVRISSTGHRSDQYGMILSLPELAIRGQQWSHSDFSLHKLIGKGRIGTVHLATYRRTGEQMALKVLEKSRLTDQRRIWLEEELCLLQKLFYDNIIRIRGWFEDGPSFFVMLEYAENLDILQYIRSLRLPSMKLEEATSVTRQMMGALAHLHERGIRHRNIVASNVLLKPAPSSASSNGSPSVVALLSGFSCTIVVRKTSRRCLLNSDIILQFVYIWRTNNSLLWKLI</sequence>
<dbReference type="GO" id="GO:0005524">
    <property type="term" value="F:ATP binding"/>
    <property type="evidence" value="ECO:0007669"/>
    <property type="project" value="UniProtKB-KW"/>
</dbReference>
<protein>
    <recommendedName>
        <fullName evidence="9">Protein kinase domain-containing protein</fullName>
    </recommendedName>
</protein>
<keyword evidence="5 8" id="KW-0067">ATP-binding</keyword>
<evidence type="ECO:0000256" key="2">
    <source>
        <dbReference type="ARBA" id="ARBA00022679"/>
    </source>
</evidence>
<feature type="binding site" evidence="8">
    <location>
        <position position="47"/>
    </location>
    <ligand>
        <name>ATP</name>
        <dbReference type="ChEBI" id="CHEBI:30616"/>
    </ligand>
</feature>
<organism evidence="10 11">
    <name type="scientific">Tropilaelaps mercedesae</name>
    <dbReference type="NCBI Taxonomy" id="418985"/>
    <lineage>
        <taxon>Eukaryota</taxon>
        <taxon>Metazoa</taxon>
        <taxon>Ecdysozoa</taxon>
        <taxon>Arthropoda</taxon>
        <taxon>Chelicerata</taxon>
        <taxon>Arachnida</taxon>
        <taxon>Acari</taxon>
        <taxon>Parasitiformes</taxon>
        <taxon>Mesostigmata</taxon>
        <taxon>Gamasina</taxon>
        <taxon>Dermanyssoidea</taxon>
        <taxon>Laelapidae</taxon>
        <taxon>Tropilaelaps</taxon>
    </lineage>
</organism>
<feature type="domain" description="Protein kinase" evidence="9">
    <location>
        <begin position="37"/>
        <end position="229"/>
    </location>
</feature>
<gene>
    <name evidence="10" type="ORF">BIW11_10388</name>
</gene>
<evidence type="ECO:0000256" key="6">
    <source>
        <dbReference type="ARBA" id="ARBA00047899"/>
    </source>
</evidence>
<reference evidence="10 11" key="1">
    <citation type="journal article" date="2017" name="Gigascience">
        <title>Draft genome of the honey bee ectoparasitic mite, Tropilaelaps mercedesae, is shaped by the parasitic life history.</title>
        <authorList>
            <person name="Dong X."/>
            <person name="Armstrong S.D."/>
            <person name="Xia D."/>
            <person name="Makepeace B.L."/>
            <person name="Darby A.C."/>
            <person name="Kadowaki T."/>
        </authorList>
    </citation>
    <scope>NUCLEOTIDE SEQUENCE [LARGE SCALE GENOMIC DNA]</scope>
    <source>
        <strain evidence="10">Wuxi-XJTLU</strain>
    </source>
</reference>
<evidence type="ECO:0000313" key="11">
    <source>
        <dbReference type="Proteomes" id="UP000192247"/>
    </source>
</evidence>
<dbReference type="CDD" id="cd00180">
    <property type="entry name" value="PKc"/>
    <property type="match status" value="1"/>
</dbReference>